<proteinExistence type="predicted"/>
<sequence length="129" mass="15509">MCRASKQEMSYVVWDAVIFFILMIQRRVFRSYNFFHIINDAKAQHLLSARGALLLDEMHEMRIKEMKDDEKRVRDAVKMKLTKLLYKKMDIQGEFFKNSVITHKMAIRSGDYYMYEETEGEIKLKDELK</sequence>
<gene>
    <name evidence="3" type="ORF">CALMAC_LOCUS717</name>
</gene>
<evidence type="ECO:0000256" key="1">
    <source>
        <dbReference type="SAM" id="Phobius"/>
    </source>
</evidence>
<dbReference type="AlphaFoldDB" id="A0A653BGB1"/>
<feature type="domain" description="Piezo TM25-28" evidence="2">
    <location>
        <begin position="10"/>
        <end position="89"/>
    </location>
</feature>
<keyword evidence="1" id="KW-0472">Membrane</keyword>
<keyword evidence="4" id="KW-1185">Reference proteome</keyword>
<reference evidence="3 4" key="1">
    <citation type="submission" date="2019-01" db="EMBL/GenBank/DDBJ databases">
        <authorList>
            <person name="Sayadi A."/>
        </authorList>
    </citation>
    <scope>NUCLEOTIDE SEQUENCE [LARGE SCALE GENOMIC DNA]</scope>
</reference>
<dbReference type="GO" id="GO:0071260">
    <property type="term" value="P:cellular response to mechanical stimulus"/>
    <property type="evidence" value="ECO:0007669"/>
    <property type="project" value="TreeGrafter"/>
</dbReference>
<feature type="transmembrane region" description="Helical" evidence="1">
    <location>
        <begin position="12"/>
        <end position="29"/>
    </location>
</feature>
<evidence type="ECO:0000313" key="4">
    <source>
        <dbReference type="Proteomes" id="UP000410492"/>
    </source>
</evidence>
<dbReference type="GO" id="GO:0050982">
    <property type="term" value="P:detection of mechanical stimulus"/>
    <property type="evidence" value="ECO:0007669"/>
    <property type="project" value="TreeGrafter"/>
</dbReference>
<evidence type="ECO:0000313" key="3">
    <source>
        <dbReference type="EMBL" id="VEN34571.1"/>
    </source>
</evidence>
<evidence type="ECO:0000259" key="2">
    <source>
        <dbReference type="Pfam" id="PF15917"/>
    </source>
</evidence>
<dbReference type="GO" id="GO:0008381">
    <property type="term" value="F:mechanosensitive monoatomic ion channel activity"/>
    <property type="evidence" value="ECO:0007669"/>
    <property type="project" value="InterPro"/>
</dbReference>
<accession>A0A653BGB1</accession>
<dbReference type="EMBL" id="CAACVG010000827">
    <property type="protein sequence ID" value="VEN34571.1"/>
    <property type="molecule type" value="Genomic_DNA"/>
</dbReference>
<dbReference type="GO" id="GO:0042391">
    <property type="term" value="P:regulation of membrane potential"/>
    <property type="evidence" value="ECO:0007669"/>
    <property type="project" value="TreeGrafter"/>
</dbReference>
<keyword evidence="1" id="KW-1133">Transmembrane helix</keyword>
<feature type="non-terminal residue" evidence="3">
    <location>
        <position position="129"/>
    </location>
</feature>
<organism evidence="3 4">
    <name type="scientific">Callosobruchus maculatus</name>
    <name type="common">Southern cowpea weevil</name>
    <name type="synonym">Pulse bruchid</name>
    <dbReference type="NCBI Taxonomy" id="64391"/>
    <lineage>
        <taxon>Eukaryota</taxon>
        <taxon>Metazoa</taxon>
        <taxon>Ecdysozoa</taxon>
        <taxon>Arthropoda</taxon>
        <taxon>Hexapoda</taxon>
        <taxon>Insecta</taxon>
        <taxon>Pterygota</taxon>
        <taxon>Neoptera</taxon>
        <taxon>Endopterygota</taxon>
        <taxon>Coleoptera</taxon>
        <taxon>Polyphaga</taxon>
        <taxon>Cucujiformia</taxon>
        <taxon>Chrysomeloidea</taxon>
        <taxon>Chrysomelidae</taxon>
        <taxon>Bruchinae</taxon>
        <taxon>Bruchini</taxon>
        <taxon>Callosobruchus</taxon>
    </lineage>
</organism>
<dbReference type="GO" id="GO:0005886">
    <property type="term" value="C:plasma membrane"/>
    <property type="evidence" value="ECO:0007669"/>
    <property type="project" value="TreeGrafter"/>
</dbReference>
<dbReference type="GO" id="GO:0005261">
    <property type="term" value="F:monoatomic cation channel activity"/>
    <property type="evidence" value="ECO:0007669"/>
    <property type="project" value="TreeGrafter"/>
</dbReference>
<name>A0A653BGB1_CALMS</name>
<dbReference type="PANTHER" id="PTHR13167:SF25">
    <property type="entry name" value="PIEZO-TYPE MECHANOSENSITIVE ION CHANNEL COMPONENT"/>
    <property type="match status" value="1"/>
</dbReference>
<dbReference type="InterPro" id="IPR027272">
    <property type="entry name" value="Piezo"/>
</dbReference>
<dbReference type="Pfam" id="PF15917">
    <property type="entry name" value="Piezo_TM25-28"/>
    <property type="match status" value="1"/>
</dbReference>
<dbReference type="InterPro" id="IPR031805">
    <property type="entry name" value="Piezo_TM25-28"/>
</dbReference>
<dbReference type="OrthoDB" id="303066at2759"/>
<protein>
    <recommendedName>
        <fullName evidence="2">Piezo TM25-28 domain-containing protein</fullName>
    </recommendedName>
</protein>
<keyword evidence="1" id="KW-0812">Transmembrane</keyword>
<dbReference type="Proteomes" id="UP000410492">
    <property type="component" value="Unassembled WGS sequence"/>
</dbReference>
<dbReference type="PANTHER" id="PTHR13167">
    <property type="entry name" value="PIEZO-TYPE MECHANOSENSITIVE ION CHANNEL COMPONENT"/>
    <property type="match status" value="1"/>
</dbReference>